<dbReference type="Proteomes" id="UP000075321">
    <property type="component" value="Unassembled WGS sequence"/>
</dbReference>
<proteinExistence type="predicted"/>
<name>A0A151ACD2_9EURY</name>
<evidence type="ECO:0000313" key="1">
    <source>
        <dbReference type="EMBL" id="KYH25263.1"/>
    </source>
</evidence>
<reference evidence="1 2" key="1">
    <citation type="submission" date="2016-02" db="EMBL/GenBank/DDBJ databases">
        <title>Genome sequence of Halalkalicoccus paucihalophilus DSM 24557.</title>
        <authorList>
            <person name="Poehlein A."/>
            <person name="Daniel R."/>
        </authorList>
    </citation>
    <scope>NUCLEOTIDE SEQUENCE [LARGE SCALE GENOMIC DNA]</scope>
    <source>
        <strain evidence="1 2">DSM 24557</strain>
    </source>
</reference>
<gene>
    <name evidence="1" type="ORF">HAPAU_26480</name>
</gene>
<dbReference type="EMBL" id="LTAZ01000006">
    <property type="protein sequence ID" value="KYH25263.1"/>
    <property type="molecule type" value="Genomic_DNA"/>
</dbReference>
<evidence type="ECO:0000313" key="2">
    <source>
        <dbReference type="Proteomes" id="UP000075321"/>
    </source>
</evidence>
<protein>
    <submittedName>
        <fullName evidence="1">Uncharacterized protein</fullName>
    </submittedName>
</protein>
<keyword evidence="2" id="KW-1185">Reference proteome</keyword>
<comment type="caution">
    <text evidence="1">The sequence shown here is derived from an EMBL/GenBank/DDBJ whole genome shotgun (WGS) entry which is preliminary data.</text>
</comment>
<dbReference type="OrthoDB" id="263727at2157"/>
<sequence>MTEIDSEGTPAVEDWPTFALRYTFNPGRIGLDRGFEADEVVVFDATRGRLNDRWIAAKRGSYVSVEEIR</sequence>
<organism evidence="1 2">
    <name type="scientific">Halalkalicoccus paucihalophilus</name>
    <dbReference type="NCBI Taxonomy" id="1008153"/>
    <lineage>
        <taxon>Archaea</taxon>
        <taxon>Methanobacteriati</taxon>
        <taxon>Methanobacteriota</taxon>
        <taxon>Stenosarchaea group</taxon>
        <taxon>Halobacteria</taxon>
        <taxon>Halobacteriales</taxon>
        <taxon>Halococcaceae</taxon>
        <taxon>Halalkalicoccus</taxon>
    </lineage>
</organism>
<dbReference type="RefSeq" id="WP_066383297.1">
    <property type="nucleotide sequence ID" value="NZ_LTAZ01000006.1"/>
</dbReference>
<accession>A0A151ACD2</accession>
<dbReference type="PATRIC" id="fig|1008153.3.peg.2701"/>
<dbReference type="AlphaFoldDB" id="A0A151ACD2"/>